<dbReference type="Gene3D" id="1.20.1270.360">
    <property type="match status" value="1"/>
</dbReference>
<evidence type="ECO:0000256" key="1">
    <source>
        <dbReference type="SAM" id="SignalP"/>
    </source>
</evidence>
<dbReference type="EMBL" id="SDPM01000007">
    <property type="protein sequence ID" value="RXZ85861.1"/>
    <property type="molecule type" value="Genomic_DNA"/>
</dbReference>
<reference evidence="2 6" key="2">
    <citation type="submission" date="2020-07" db="EMBL/GenBank/DDBJ databases">
        <title>Sequencing the genomes of 1000 actinobacteria strains.</title>
        <authorList>
            <person name="Klenk H.-P."/>
        </authorList>
    </citation>
    <scope>NUCLEOTIDE SEQUENCE [LARGE SCALE GENOMIC DNA]</scope>
    <source>
        <strain evidence="2 6">DSM 23870</strain>
    </source>
</reference>
<organism evidence="3 5">
    <name type="scientific">Agromyces atrinae</name>
    <dbReference type="NCBI Taxonomy" id="592376"/>
    <lineage>
        <taxon>Bacteria</taxon>
        <taxon>Bacillati</taxon>
        <taxon>Actinomycetota</taxon>
        <taxon>Actinomycetes</taxon>
        <taxon>Micrococcales</taxon>
        <taxon>Microbacteriaceae</taxon>
        <taxon>Agromyces</taxon>
    </lineage>
</organism>
<feature type="signal peptide" evidence="1">
    <location>
        <begin position="1"/>
        <end position="19"/>
    </location>
</feature>
<name>A0A4Q2M047_9MICO</name>
<evidence type="ECO:0008006" key="7">
    <source>
        <dbReference type="Google" id="ProtNLM"/>
    </source>
</evidence>
<keyword evidence="5" id="KW-1185">Reference proteome</keyword>
<keyword evidence="1" id="KW-0732">Signal</keyword>
<dbReference type="Pfam" id="PF03860">
    <property type="entry name" value="Csp"/>
    <property type="match status" value="1"/>
</dbReference>
<dbReference type="InterPro" id="IPR005560">
    <property type="entry name" value="Csp_YhjQ"/>
</dbReference>
<proteinExistence type="predicted"/>
<gene>
    <name evidence="2" type="ORF">BJ972_003278</name>
    <name evidence="4" type="ORF">ESP50_13815</name>
    <name evidence="3" type="ORF">ESP50_16930</name>
</gene>
<reference evidence="3 5" key="1">
    <citation type="submission" date="2019-01" db="EMBL/GenBank/DDBJ databases">
        <title>Agromyces.</title>
        <authorList>
            <person name="Li J."/>
        </authorList>
    </citation>
    <scope>NUCLEOTIDE SEQUENCE [LARGE SCALE GENOMIC DNA]</scope>
    <source>
        <strain evidence="3 5">DSM 23870</strain>
    </source>
</reference>
<comment type="caution">
    <text evidence="3">The sequence shown here is derived from an EMBL/GenBank/DDBJ whole genome shotgun (WGS) entry which is preliminary data.</text>
</comment>
<evidence type="ECO:0000313" key="6">
    <source>
        <dbReference type="Proteomes" id="UP000581087"/>
    </source>
</evidence>
<dbReference type="Proteomes" id="UP000292686">
    <property type="component" value="Unassembled WGS sequence"/>
</dbReference>
<feature type="chain" id="PRO_5038238986" description="Four-helix bundle copper-binding protein" evidence="1">
    <location>
        <begin position="20"/>
        <end position="60"/>
    </location>
</feature>
<evidence type="ECO:0000313" key="2">
    <source>
        <dbReference type="EMBL" id="NYD68759.1"/>
    </source>
</evidence>
<sequence length="60" mass="6584">MQMASMMAMLSAMMTQAEACAAECMKYADMHEDCRMCAEVCRQCAMACSEMMASMSDSMA</sequence>
<dbReference type="AlphaFoldDB" id="A0A4Q2M047"/>
<dbReference type="Proteomes" id="UP000581087">
    <property type="component" value="Unassembled WGS sequence"/>
</dbReference>
<evidence type="ECO:0000313" key="5">
    <source>
        <dbReference type="Proteomes" id="UP000292686"/>
    </source>
</evidence>
<protein>
    <recommendedName>
        <fullName evidence="7">Four-helix bundle copper-binding protein</fullName>
    </recommendedName>
</protein>
<dbReference type="EMBL" id="SDPM01000013">
    <property type="protein sequence ID" value="RXZ85058.1"/>
    <property type="molecule type" value="Genomic_DNA"/>
</dbReference>
<accession>A0A4Q2M047</accession>
<dbReference type="EMBL" id="JACCBI010000001">
    <property type="protein sequence ID" value="NYD68759.1"/>
    <property type="molecule type" value="Genomic_DNA"/>
</dbReference>
<evidence type="ECO:0000313" key="4">
    <source>
        <dbReference type="EMBL" id="RXZ85861.1"/>
    </source>
</evidence>
<evidence type="ECO:0000313" key="3">
    <source>
        <dbReference type="EMBL" id="RXZ85058.1"/>
    </source>
</evidence>